<dbReference type="CDD" id="cd02440">
    <property type="entry name" value="AdoMet_MTases"/>
    <property type="match status" value="1"/>
</dbReference>
<dbReference type="InterPro" id="IPR029063">
    <property type="entry name" value="SAM-dependent_MTases_sf"/>
</dbReference>
<evidence type="ECO:0000313" key="2">
    <source>
        <dbReference type="EMBL" id="MDF0591952.1"/>
    </source>
</evidence>
<sequence length="313" mass="35511">MLEWTGERYLPFIDPKITGADIHYEHLHRYAFAAQLVEGKDVLDLASGEGYGSYILAKKANHVIGIEIDGDAIAHARNKYLKYNLEFKQGSILEIPVEGTGIFDLIVCFEAVEHVENHKEFLTEVKRLLKEDGILIISTPNKKVYSDDSEYKNPFHVKELYIDEFMDLLSNYFSNIYLLGQRVYTGSNIWPILPKGDSHFSDFTMGFNDGEAVLRDNYDKIPLYLIAIASDSALSKSCLDRSFFIDPNNTLIGLRDSRITELGEEIRRVVERSESLDHAVSERDGRIAELAEEIRGAVERAESLDHAVSERDG</sequence>
<dbReference type="PANTHER" id="PTHR43861">
    <property type="entry name" value="TRANS-ACONITATE 2-METHYLTRANSFERASE-RELATED"/>
    <property type="match status" value="1"/>
</dbReference>
<reference evidence="2 3" key="1">
    <citation type="submission" date="2023-03" db="EMBL/GenBank/DDBJ databases">
        <title>WGS of Methanotrichaceae archaeon Mx.</title>
        <authorList>
            <person name="Sorokin D.Y."/>
            <person name="Merkel A.Y."/>
        </authorList>
    </citation>
    <scope>NUCLEOTIDE SEQUENCE [LARGE SCALE GENOMIC DNA]</scope>
    <source>
        <strain evidence="2 3">Mx</strain>
    </source>
</reference>
<dbReference type="GO" id="GO:0032259">
    <property type="term" value="P:methylation"/>
    <property type="evidence" value="ECO:0007669"/>
    <property type="project" value="UniProtKB-KW"/>
</dbReference>
<comment type="caution">
    <text evidence="2">The sequence shown here is derived from an EMBL/GenBank/DDBJ whole genome shotgun (WGS) entry which is preliminary data.</text>
</comment>
<dbReference type="Pfam" id="PF13847">
    <property type="entry name" value="Methyltransf_31"/>
    <property type="match status" value="1"/>
</dbReference>
<feature type="domain" description="Methyltransferase" evidence="1">
    <location>
        <begin position="38"/>
        <end position="155"/>
    </location>
</feature>
<keyword evidence="3" id="KW-1185">Reference proteome</keyword>
<evidence type="ECO:0000259" key="1">
    <source>
        <dbReference type="Pfam" id="PF13847"/>
    </source>
</evidence>
<dbReference type="InterPro" id="IPR025714">
    <property type="entry name" value="Methyltranfer_dom"/>
</dbReference>
<dbReference type="GO" id="GO:0008168">
    <property type="term" value="F:methyltransferase activity"/>
    <property type="evidence" value="ECO:0007669"/>
    <property type="project" value="UniProtKB-KW"/>
</dbReference>
<proteinExistence type="predicted"/>
<feature type="non-terminal residue" evidence="2">
    <location>
        <position position="313"/>
    </location>
</feature>
<protein>
    <submittedName>
        <fullName evidence="2">Class I SAM-dependent methyltransferase</fullName>
    </submittedName>
</protein>
<name>A0ABT5XB86_9EURY</name>
<dbReference type="Gene3D" id="3.40.50.150">
    <property type="entry name" value="Vaccinia Virus protein VP39"/>
    <property type="match status" value="1"/>
</dbReference>
<dbReference type="EMBL" id="JARFPK010000097">
    <property type="protein sequence ID" value="MDF0591952.1"/>
    <property type="molecule type" value="Genomic_DNA"/>
</dbReference>
<evidence type="ECO:0000313" key="3">
    <source>
        <dbReference type="Proteomes" id="UP001220010"/>
    </source>
</evidence>
<dbReference type="RefSeq" id="WP_316967668.1">
    <property type="nucleotide sequence ID" value="NZ_JARFPK010000097.1"/>
</dbReference>
<keyword evidence="2" id="KW-0489">Methyltransferase</keyword>
<dbReference type="Proteomes" id="UP001220010">
    <property type="component" value="Unassembled WGS sequence"/>
</dbReference>
<organism evidence="2 3">
    <name type="scientific">Candidatus Methanocrinis natronophilus</name>
    <dbReference type="NCBI Taxonomy" id="3033396"/>
    <lineage>
        <taxon>Archaea</taxon>
        <taxon>Methanobacteriati</taxon>
        <taxon>Methanobacteriota</taxon>
        <taxon>Stenosarchaea group</taxon>
        <taxon>Methanomicrobia</taxon>
        <taxon>Methanotrichales</taxon>
        <taxon>Methanotrichaceae</taxon>
        <taxon>Methanocrinis</taxon>
    </lineage>
</organism>
<gene>
    <name evidence="2" type="ORF">P0O15_12365</name>
</gene>
<accession>A0ABT5XB86</accession>
<keyword evidence="2" id="KW-0808">Transferase</keyword>
<dbReference type="SUPFAM" id="SSF53335">
    <property type="entry name" value="S-adenosyl-L-methionine-dependent methyltransferases"/>
    <property type="match status" value="1"/>
</dbReference>